<feature type="transmembrane region" description="Helical" evidence="8">
    <location>
        <begin position="357"/>
        <end position="379"/>
    </location>
</feature>
<sequence>MIFFHLLDIVRHKFLIFPEGVSMNSRGTIGVLPMFSIMILAVGLMNHVIVIPPLIQDAKRDAWVSVLIILVPYMLWTSLLYYIMKKTNQELFLSWIKLNFGKLIYRIISGVFVIYLLFISSLTLKETVMWTHISYLPRTPVLMLAISMIILCSLAVHLGLEAIAITAGVLLPLIIVLGHFVMTTNLKHKNYHLLTPILENGWSTVLEGCIYVGGGSVEIITFLLIQHELKKKIRLRFLIAVSLFLILLVFGPVTGAIAEFGPFEAAELRFPAFEEWRLVEIGKYIRHVDFLSIYQWISGAFIRISFSMYLVVEILTAYNKQTKSKYVWLALLGIGLICITAGIPIKDTDYLAFLKTVYLPTSLYVITGLLIMFFIMVTISNMKRKE</sequence>
<evidence type="ECO:0000256" key="1">
    <source>
        <dbReference type="ARBA" id="ARBA00004141"/>
    </source>
</evidence>
<name>A0A559K4J9_9BACL</name>
<comment type="subcellular location">
    <subcellularLocation>
        <location evidence="1">Membrane</location>
        <topology evidence="1">Multi-pass membrane protein</topology>
    </subcellularLocation>
</comment>
<evidence type="ECO:0000256" key="3">
    <source>
        <dbReference type="ARBA" id="ARBA00022448"/>
    </source>
</evidence>
<evidence type="ECO:0000256" key="2">
    <source>
        <dbReference type="ARBA" id="ARBA00007998"/>
    </source>
</evidence>
<dbReference type="Pfam" id="PF03845">
    <property type="entry name" value="Spore_permease"/>
    <property type="match status" value="1"/>
</dbReference>
<gene>
    <name evidence="9" type="ORF">FPZ49_26235</name>
</gene>
<keyword evidence="5 8" id="KW-0812">Transmembrane</keyword>
<keyword evidence="6 8" id="KW-1133">Transmembrane helix</keyword>
<evidence type="ECO:0000256" key="6">
    <source>
        <dbReference type="ARBA" id="ARBA00022989"/>
    </source>
</evidence>
<feature type="transmembrane region" description="Helical" evidence="8">
    <location>
        <begin position="163"/>
        <end position="182"/>
    </location>
</feature>
<feature type="transmembrane region" description="Helical" evidence="8">
    <location>
        <begin position="326"/>
        <end position="345"/>
    </location>
</feature>
<organism evidence="9 10">
    <name type="scientific">Paenibacillus cremeus</name>
    <dbReference type="NCBI Taxonomy" id="2163881"/>
    <lineage>
        <taxon>Bacteria</taxon>
        <taxon>Bacillati</taxon>
        <taxon>Bacillota</taxon>
        <taxon>Bacilli</taxon>
        <taxon>Bacillales</taxon>
        <taxon>Paenibacillaceae</taxon>
        <taxon>Paenibacillus</taxon>
    </lineage>
</organism>
<feature type="transmembrane region" description="Helical" evidence="8">
    <location>
        <begin position="202"/>
        <end position="225"/>
    </location>
</feature>
<reference evidence="9 10" key="1">
    <citation type="submission" date="2019-07" db="EMBL/GenBank/DDBJ databases">
        <authorList>
            <person name="Kim J."/>
        </authorList>
    </citation>
    <scope>NUCLEOTIDE SEQUENCE [LARGE SCALE GENOMIC DNA]</scope>
    <source>
        <strain evidence="9 10">JC52</strain>
    </source>
</reference>
<feature type="transmembrane region" description="Helical" evidence="8">
    <location>
        <begin position="103"/>
        <end position="123"/>
    </location>
</feature>
<dbReference type="PANTHER" id="PTHR34975">
    <property type="entry name" value="SPORE GERMINATION PROTEIN A2"/>
    <property type="match status" value="1"/>
</dbReference>
<evidence type="ECO:0000256" key="7">
    <source>
        <dbReference type="ARBA" id="ARBA00023136"/>
    </source>
</evidence>
<dbReference type="NCBIfam" id="TIGR00912">
    <property type="entry name" value="2A0309"/>
    <property type="match status" value="1"/>
</dbReference>
<feature type="transmembrane region" description="Helical" evidence="8">
    <location>
        <begin position="62"/>
        <end position="83"/>
    </location>
</feature>
<feature type="transmembrane region" description="Helical" evidence="8">
    <location>
        <begin position="293"/>
        <end position="314"/>
    </location>
</feature>
<comment type="similarity">
    <text evidence="2">Belongs to the amino acid-polyamine-organocation (APC) superfamily. Spore germination protein (SGP) (TC 2.A.3.9) family.</text>
</comment>
<protein>
    <submittedName>
        <fullName evidence="9">GerAB/ArcD/ProY family transporter</fullName>
    </submittedName>
</protein>
<feature type="transmembrane region" description="Helical" evidence="8">
    <location>
        <begin position="135"/>
        <end position="156"/>
    </location>
</feature>
<dbReference type="AlphaFoldDB" id="A0A559K4J9"/>
<dbReference type="GO" id="GO:0016020">
    <property type="term" value="C:membrane"/>
    <property type="evidence" value="ECO:0007669"/>
    <property type="project" value="UniProtKB-SubCell"/>
</dbReference>
<feature type="transmembrane region" description="Helical" evidence="8">
    <location>
        <begin position="237"/>
        <end position="258"/>
    </location>
</feature>
<evidence type="ECO:0000313" key="9">
    <source>
        <dbReference type="EMBL" id="TVY07054.1"/>
    </source>
</evidence>
<keyword evidence="3" id="KW-0813">Transport</keyword>
<evidence type="ECO:0000313" key="10">
    <source>
        <dbReference type="Proteomes" id="UP000317036"/>
    </source>
</evidence>
<dbReference type="EMBL" id="VNJI01000044">
    <property type="protein sequence ID" value="TVY07054.1"/>
    <property type="molecule type" value="Genomic_DNA"/>
</dbReference>
<keyword evidence="10" id="KW-1185">Reference proteome</keyword>
<evidence type="ECO:0000256" key="8">
    <source>
        <dbReference type="SAM" id="Phobius"/>
    </source>
</evidence>
<dbReference type="PANTHER" id="PTHR34975:SF2">
    <property type="entry name" value="SPORE GERMINATION PROTEIN A2"/>
    <property type="match status" value="1"/>
</dbReference>
<keyword evidence="4" id="KW-0309">Germination</keyword>
<proteinExistence type="inferred from homology"/>
<feature type="transmembrane region" description="Helical" evidence="8">
    <location>
        <begin position="31"/>
        <end position="50"/>
    </location>
</feature>
<evidence type="ECO:0000256" key="4">
    <source>
        <dbReference type="ARBA" id="ARBA00022544"/>
    </source>
</evidence>
<keyword evidence="7 8" id="KW-0472">Membrane</keyword>
<evidence type="ECO:0000256" key="5">
    <source>
        <dbReference type="ARBA" id="ARBA00022692"/>
    </source>
</evidence>
<dbReference type="OrthoDB" id="2381188at2"/>
<dbReference type="GO" id="GO:0009847">
    <property type="term" value="P:spore germination"/>
    <property type="evidence" value="ECO:0007669"/>
    <property type="project" value="InterPro"/>
</dbReference>
<dbReference type="InterPro" id="IPR004761">
    <property type="entry name" value="Spore_GerAB"/>
</dbReference>
<comment type="caution">
    <text evidence="9">The sequence shown here is derived from an EMBL/GenBank/DDBJ whole genome shotgun (WGS) entry which is preliminary data.</text>
</comment>
<accession>A0A559K4J9</accession>
<dbReference type="Proteomes" id="UP000317036">
    <property type="component" value="Unassembled WGS sequence"/>
</dbReference>